<keyword evidence="2" id="KW-0812">Transmembrane</keyword>
<keyword evidence="4" id="KW-1185">Reference proteome</keyword>
<dbReference type="PANTHER" id="PTHR36073:SF1">
    <property type="entry name" value="OS01G0962100 PROTEIN"/>
    <property type="match status" value="1"/>
</dbReference>
<feature type="transmembrane region" description="Helical" evidence="2">
    <location>
        <begin position="12"/>
        <end position="32"/>
    </location>
</feature>
<feature type="transmembrane region" description="Helical" evidence="2">
    <location>
        <begin position="265"/>
        <end position="287"/>
    </location>
</feature>
<organism evidence="3 4">
    <name type="scientific">Escallonia herrerae</name>
    <dbReference type="NCBI Taxonomy" id="1293975"/>
    <lineage>
        <taxon>Eukaryota</taxon>
        <taxon>Viridiplantae</taxon>
        <taxon>Streptophyta</taxon>
        <taxon>Embryophyta</taxon>
        <taxon>Tracheophyta</taxon>
        <taxon>Spermatophyta</taxon>
        <taxon>Magnoliopsida</taxon>
        <taxon>eudicotyledons</taxon>
        <taxon>Gunneridae</taxon>
        <taxon>Pentapetalae</taxon>
        <taxon>asterids</taxon>
        <taxon>campanulids</taxon>
        <taxon>Escalloniales</taxon>
        <taxon>Escalloniaceae</taxon>
        <taxon>Escallonia</taxon>
    </lineage>
</organism>
<evidence type="ECO:0000256" key="1">
    <source>
        <dbReference type="SAM" id="Coils"/>
    </source>
</evidence>
<dbReference type="EMBL" id="JAVXUP010002314">
    <property type="protein sequence ID" value="KAK3004086.1"/>
    <property type="molecule type" value="Genomic_DNA"/>
</dbReference>
<feature type="transmembrane region" description="Helical" evidence="2">
    <location>
        <begin position="240"/>
        <end position="259"/>
    </location>
</feature>
<feature type="non-terminal residue" evidence="3">
    <location>
        <position position="1"/>
    </location>
</feature>
<evidence type="ECO:0000313" key="3">
    <source>
        <dbReference type="EMBL" id="KAK3004086.1"/>
    </source>
</evidence>
<keyword evidence="2" id="KW-1133">Transmembrane helix</keyword>
<keyword evidence="1" id="KW-0175">Coiled coil</keyword>
<dbReference type="PANTHER" id="PTHR36073">
    <property type="match status" value="1"/>
</dbReference>
<evidence type="ECO:0000313" key="4">
    <source>
        <dbReference type="Proteomes" id="UP001188597"/>
    </source>
</evidence>
<feature type="coiled-coil region" evidence="1">
    <location>
        <begin position="70"/>
        <end position="132"/>
    </location>
</feature>
<proteinExistence type="predicted"/>
<protein>
    <submittedName>
        <fullName evidence="3">Uncharacterized protein</fullName>
    </submittedName>
</protein>
<evidence type="ECO:0000256" key="2">
    <source>
        <dbReference type="SAM" id="Phobius"/>
    </source>
</evidence>
<sequence>MVTAIGTASGHSVRGIICIVIHTWIELLRAAIWFHVNVFWRIMDWTVALISLPARILTAIQMERLLEMHLHEMQTELETLLWDRKELQDRLQSANKENRVTEVMLAELEEEHDQAILKIDLLEGEVQDLKDENCCLKEVQSKALWSAGGQVDTGDGCNTKDADIFGIPSWISSYSRGKINLEDLLTRKNALGHESKEPMEMHESLIGGSKASGRIHPFTPAVMSTSFYVNSTLEERREVAVSRSLFSAILLLLVGIIIWEAEDPCMPLVTALFTVVGMSLMSVVQFFASINNRLAVDAVALLSFNWFILGTLTYPTLPRAAHIFAPFAQRFLRWTIRRL</sequence>
<dbReference type="AlphaFoldDB" id="A0AA88V8T3"/>
<accession>A0AA88V8T3</accession>
<feature type="transmembrane region" description="Helical" evidence="2">
    <location>
        <begin position="294"/>
        <end position="314"/>
    </location>
</feature>
<reference evidence="3" key="1">
    <citation type="submission" date="2022-12" db="EMBL/GenBank/DDBJ databases">
        <title>Draft genome assemblies for two species of Escallonia (Escalloniales).</title>
        <authorList>
            <person name="Chanderbali A."/>
            <person name="Dervinis C."/>
            <person name="Anghel I."/>
            <person name="Soltis D."/>
            <person name="Soltis P."/>
            <person name="Zapata F."/>
        </authorList>
    </citation>
    <scope>NUCLEOTIDE SEQUENCE</scope>
    <source>
        <strain evidence="3">UCBG64.0493</strain>
        <tissue evidence="3">Leaf</tissue>
    </source>
</reference>
<keyword evidence="2" id="KW-0472">Membrane</keyword>
<gene>
    <name evidence="3" type="ORF">RJ639_017886</name>
</gene>
<dbReference type="Proteomes" id="UP001188597">
    <property type="component" value="Unassembled WGS sequence"/>
</dbReference>
<comment type="caution">
    <text evidence="3">The sequence shown here is derived from an EMBL/GenBank/DDBJ whole genome shotgun (WGS) entry which is preliminary data.</text>
</comment>
<name>A0AA88V8T3_9ASTE</name>